<dbReference type="Proteomes" id="UP000018958">
    <property type="component" value="Unassembled WGS sequence"/>
</dbReference>
<evidence type="ECO:0000313" key="2">
    <source>
        <dbReference type="Proteomes" id="UP000018958"/>
    </source>
</evidence>
<name>W2XWQ2_PHYNI</name>
<proteinExistence type="predicted"/>
<reference evidence="1 2" key="1">
    <citation type="submission" date="2013-11" db="EMBL/GenBank/DDBJ databases">
        <title>The Genome Sequence of Phytophthora parasitica CJ01A1.</title>
        <authorList>
            <consortium name="The Broad Institute Genomics Platform"/>
            <person name="Russ C."/>
            <person name="Tyler B."/>
            <person name="Panabieres F."/>
            <person name="Shan W."/>
            <person name="Tripathy S."/>
            <person name="Grunwald N."/>
            <person name="Machado M."/>
            <person name="Johnson C.S."/>
            <person name="Walker B."/>
            <person name="Young S.K."/>
            <person name="Zeng Q."/>
            <person name="Gargeya S."/>
            <person name="Fitzgerald M."/>
            <person name="Haas B."/>
            <person name="Abouelleil A."/>
            <person name="Allen A.W."/>
            <person name="Alvarado L."/>
            <person name="Arachchi H.M."/>
            <person name="Berlin A.M."/>
            <person name="Chapman S.B."/>
            <person name="Gainer-Dewar J."/>
            <person name="Goldberg J."/>
            <person name="Griggs A."/>
            <person name="Gujja S."/>
            <person name="Hansen M."/>
            <person name="Howarth C."/>
            <person name="Imamovic A."/>
            <person name="Ireland A."/>
            <person name="Larimer J."/>
            <person name="McCowan C."/>
            <person name="Murphy C."/>
            <person name="Pearson M."/>
            <person name="Poon T.W."/>
            <person name="Priest M."/>
            <person name="Roberts A."/>
            <person name="Saif S."/>
            <person name="Shea T."/>
            <person name="Sisk P."/>
            <person name="Sykes S."/>
            <person name="Wortman J."/>
            <person name="Nusbaum C."/>
            <person name="Birren B."/>
        </authorList>
    </citation>
    <scope>NUCLEOTIDE SEQUENCE [LARGE SCALE GENOMIC DNA]</scope>
    <source>
        <strain evidence="1 2">CJ01A1</strain>
    </source>
</reference>
<sequence length="122" mass="13937">MLPNRALFRLCYPLHGRARCFLQRMLLDHHLETTCASLDRSVKCMYVTSAMMLLKQSSRSMLQAASRVRICWRVAVVAAICIHNIQACTGGQFAQLTQKWTHQRNDFKQYVHEAATGLPVDT</sequence>
<protein>
    <submittedName>
        <fullName evidence="1">Uncharacterized protein</fullName>
    </submittedName>
</protein>
<evidence type="ECO:0000313" key="1">
    <source>
        <dbReference type="EMBL" id="ETP26957.1"/>
    </source>
</evidence>
<dbReference type="AlphaFoldDB" id="W2XWQ2"/>
<dbReference type="EMBL" id="ANIX01000102">
    <property type="protein sequence ID" value="ETP26957.1"/>
    <property type="molecule type" value="Genomic_DNA"/>
</dbReference>
<gene>
    <name evidence="1" type="ORF">F441_00482</name>
</gene>
<organism evidence="1 2">
    <name type="scientific">Phytophthora nicotianae CJ01A1</name>
    <dbReference type="NCBI Taxonomy" id="1317063"/>
    <lineage>
        <taxon>Eukaryota</taxon>
        <taxon>Sar</taxon>
        <taxon>Stramenopiles</taxon>
        <taxon>Oomycota</taxon>
        <taxon>Peronosporomycetes</taxon>
        <taxon>Peronosporales</taxon>
        <taxon>Peronosporaceae</taxon>
        <taxon>Phytophthora</taxon>
    </lineage>
</organism>
<accession>W2XWQ2</accession>
<comment type="caution">
    <text evidence="1">The sequence shown here is derived from an EMBL/GenBank/DDBJ whole genome shotgun (WGS) entry which is preliminary data.</text>
</comment>